<evidence type="ECO:0000313" key="16">
    <source>
        <dbReference type="EMBL" id="PPK73170.1"/>
    </source>
</evidence>
<evidence type="ECO:0000256" key="10">
    <source>
        <dbReference type="ARBA" id="ARBA00022989"/>
    </source>
</evidence>
<keyword evidence="3" id="KW-0813">Transport</keyword>
<dbReference type="PROSITE" id="PS01307">
    <property type="entry name" value="MOTA"/>
    <property type="match status" value="1"/>
</dbReference>
<gene>
    <name evidence="16" type="ORF">B0F88_102149</name>
</gene>
<proteinExistence type="inferred from homology"/>
<comment type="similarity">
    <text evidence="2">Belongs to the MotA family.</text>
</comment>
<evidence type="ECO:0000256" key="7">
    <source>
        <dbReference type="ARBA" id="ARBA00022692"/>
    </source>
</evidence>
<evidence type="ECO:0000256" key="8">
    <source>
        <dbReference type="ARBA" id="ARBA00022779"/>
    </source>
</evidence>
<comment type="subcellular location">
    <subcellularLocation>
        <location evidence="1">Cell inner membrane</location>
        <topology evidence="1">Multi-pass membrane protein</topology>
    </subcellularLocation>
</comment>
<dbReference type="GO" id="GO:0006935">
    <property type="term" value="P:chemotaxis"/>
    <property type="evidence" value="ECO:0007669"/>
    <property type="project" value="UniProtKB-KW"/>
</dbReference>
<evidence type="ECO:0000313" key="17">
    <source>
        <dbReference type="Proteomes" id="UP000238071"/>
    </source>
</evidence>
<accession>A0A2S6H6X2</accession>
<dbReference type="GO" id="GO:1902600">
    <property type="term" value="P:proton transmembrane transport"/>
    <property type="evidence" value="ECO:0007669"/>
    <property type="project" value="UniProtKB-KW"/>
</dbReference>
<organism evidence="16 17">
    <name type="scientific">Methylobacter tundripaludum</name>
    <dbReference type="NCBI Taxonomy" id="173365"/>
    <lineage>
        <taxon>Bacteria</taxon>
        <taxon>Pseudomonadati</taxon>
        <taxon>Pseudomonadota</taxon>
        <taxon>Gammaproteobacteria</taxon>
        <taxon>Methylococcales</taxon>
        <taxon>Methylococcaceae</taxon>
        <taxon>Methylobacter</taxon>
    </lineage>
</organism>
<evidence type="ECO:0000256" key="9">
    <source>
        <dbReference type="ARBA" id="ARBA00022781"/>
    </source>
</evidence>
<sequence>MLVIVGYLILSISIMGGFMGAGGHPGVLFQPFEFVIIIGAALGAFVCGNSINVIKEAISQATATLKSTPYNKAYYLELLLCFYAITTKTRKEGLLSLESIIDDPKSSPVFTPRILGDHHLLEFICDNLRLIVTGVEVYALEELMDQELETHHEEAHAPVKAIQNIADGMPAFGIVAAVMGVVHTMESVGIPPSELGKLIAAALVGTFLGILLSYGFVGPVAAVMGERSEASGNVYKCAQKGLLCCAKGVSPAMTAEYMRTMISSSMRPGFLELEEQLRANKG</sequence>
<feature type="transmembrane region" description="Helical" evidence="13">
    <location>
        <begin position="198"/>
        <end position="217"/>
    </location>
</feature>
<dbReference type="NCBIfam" id="TIGR03818">
    <property type="entry name" value="MotA1"/>
    <property type="match status" value="1"/>
</dbReference>
<feature type="domain" description="Motility protein A N-terminal" evidence="15">
    <location>
        <begin position="4"/>
        <end position="93"/>
    </location>
</feature>
<dbReference type="InterPro" id="IPR047055">
    <property type="entry name" value="MotA-like"/>
</dbReference>
<keyword evidence="4" id="KW-1003">Cell membrane</keyword>
<feature type="transmembrane region" description="Helical" evidence="13">
    <location>
        <begin position="7"/>
        <end position="28"/>
    </location>
</feature>
<evidence type="ECO:0000256" key="5">
    <source>
        <dbReference type="ARBA" id="ARBA00022500"/>
    </source>
</evidence>
<dbReference type="PANTHER" id="PTHR30433">
    <property type="entry name" value="CHEMOTAXIS PROTEIN MOTA"/>
    <property type="match status" value="1"/>
</dbReference>
<evidence type="ECO:0000256" key="12">
    <source>
        <dbReference type="ARBA" id="ARBA00023136"/>
    </source>
</evidence>
<keyword evidence="6" id="KW-0997">Cell inner membrane</keyword>
<feature type="transmembrane region" description="Helical" evidence="13">
    <location>
        <begin position="34"/>
        <end position="54"/>
    </location>
</feature>
<dbReference type="Pfam" id="PF20560">
    <property type="entry name" value="MotA_N"/>
    <property type="match status" value="1"/>
</dbReference>
<evidence type="ECO:0000256" key="11">
    <source>
        <dbReference type="ARBA" id="ARBA00023065"/>
    </source>
</evidence>
<dbReference type="InterPro" id="IPR022522">
    <property type="entry name" value="Flagellar_motor_stator_MotA"/>
</dbReference>
<evidence type="ECO:0000259" key="15">
    <source>
        <dbReference type="Pfam" id="PF20560"/>
    </source>
</evidence>
<feature type="transmembrane region" description="Helical" evidence="13">
    <location>
        <begin position="168"/>
        <end position="186"/>
    </location>
</feature>
<name>A0A2S6H6X2_9GAMM</name>
<evidence type="ECO:0000256" key="4">
    <source>
        <dbReference type="ARBA" id="ARBA00022475"/>
    </source>
</evidence>
<feature type="domain" description="MotA/TolQ/ExbB proton channel" evidence="14">
    <location>
        <begin position="122"/>
        <end position="229"/>
    </location>
</feature>
<keyword evidence="8" id="KW-0283">Flagellar rotation</keyword>
<keyword evidence="17" id="KW-1185">Reference proteome</keyword>
<keyword evidence="9" id="KW-0375">Hydrogen ion transport</keyword>
<evidence type="ECO:0000256" key="13">
    <source>
        <dbReference type="SAM" id="Phobius"/>
    </source>
</evidence>
<keyword evidence="11" id="KW-0406">Ion transport</keyword>
<keyword evidence="12 13" id="KW-0472">Membrane</keyword>
<comment type="caution">
    <text evidence="16">The sequence shown here is derived from an EMBL/GenBank/DDBJ whole genome shotgun (WGS) entry which is preliminary data.</text>
</comment>
<reference evidence="16 17" key="1">
    <citation type="submission" date="2018-02" db="EMBL/GenBank/DDBJ databases">
        <title>Subsurface microbial communities from deep shales in Ohio and West Virginia, USA.</title>
        <authorList>
            <person name="Wrighton K."/>
        </authorList>
    </citation>
    <scope>NUCLEOTIDE SEQUENCE [LARGE SCALE GENOMIC DNA]</scope>
    <source>
        <strain evidence="16 17">OWC-G53F</strain>
    </source>
</reference>
<dbReference type="InterPro" id="IPR000540">
    <property type="entry name" value="Flag_MotA_CS"/>
</dbReference>
<evidence type="ECO:0000256" key="1">
    <source>
        <dbReference type="ARBA" id="ARBA00004429"/>
    </source>
</evidence>
<evidence type="ECO:0000259" key="14">
    <source>
        <dbReference type="Pfam" id="PF01618"/>
    </source>
</evidence>
<protein>
    <submittedName>
        <fullName evidence="16">Chemotaxis protein MotA</fullName>
    </submittedName>
</protein>
<dbReference type="InterPro" id="IPR002898">
    <property type="entry name" value="MotA_ExbB_proton_chnl"/>
</dbReference>
<dbReference type="InterPro" id="IPR046786">
    <property type="entry name" value="MotA_N"/>
</dbReference>
<keyword evidence="10 13" id="KW-1133">Transmembrane helix</keyword>
<dbReference type="GO" id="GO:0005886">
    <property type="term" value="C:plasma membrane"/>
    <property type="evidence" value="ECO:0007669"/>
    <property type="project" value="UniProtKB-SubCell"/>
</dbReference>
<keyword evidence="7 13" id="KW-0812">Transmembrane</keyword>
<evidence type="ECO:0000256" key="3">
    <source>
        <dbReference type="ARBA" id="ARBA00022448"/>
    </source>
</evidence>
<dbReference type="OrthoDB" id="9782603at2"/>
<dbReference type="PANTHER" id="PTHR30433:SF4">
    <property type="entry name" value="MOTILITY PROTEIN A"/>
    <property type="match status" value="1"/>
</dbReference>
<dbReference type="Pfam" id="PF01618">
    <property type="entry name" value="MotA_ExbB"/>
    <property type="match status" value="1"/>
</dbReference>
<evidence type="ECO:0000256" key="6">
    <source>
        <dbReference type="ARBA" id="ARBA00022519"/>
    </source>
</evidence>
<keyword evidence="5" id="KW-0145">Chemotaxis</keyword>
<dbReference type="Proteomes" id="UP000238071">
    <property type="component" value="Unassembled WGS sequence"/>
</dbReference>
<dbReference type="GO" id="GO:0071978">
    <property type="term" value="P:bacterial-type flagellum-dependent swarming motility"/>
    <property type="evidence" value="ECO:0007669"/>
    <property type="project" value="InterPro"/>
</dbReference>
<dbReference type="AlphaFoldDB" id="A0A2S6H6X2"/>
<evidence type="ECO:0000256" key="2">
    <source>
        <dbReference type="ARBA" id="ARBA00008038"/>
    </source>
</evidence>
<dbReference type="EMBL" id="PTIY01000002">
    <property type="protein sequence ID" value="PPK73170.1"/>
    <property type="molecule type" value="Genomic_DNA"/>
</dbReference>
<dbReference type="RefSeq" id="WP_104422435.1">
    <property type="nucleotide sequence ID" value="NZ_PTIY01000002.1"/>
</dbReference>